<dbReference type="GO" id="GO:0031966">
    <property type="term" value="C:mitochondrial membrane"/>
    <property type="evidence" value="ECO:0007669"/>
    <property type="project" value="UniProtKB-SubCell"/>
</dbReference>
<keyword evidence="8 15" id="KW-1278">Translocase</keyword>
<evidence type="ECO:0000256" key="2">
    <source>
        <dbReference type="ARBA" id="ARBA00005698"/>
    </source>
</evidence>
<proteinExistence type="inferred from homology"/>
<dbReference type="CTD" id="4541"/>
<gene>
    <name evidence="16" type="primary">ND6</name>
</gene>
<dbReference type="RefSeq" id="YP_009413198.1">
    <property type="nucleotide sequence ID" value="NC_035572.1"/>
</dbReference>
<organism evidence="16">
    <name type="scientific">Sigmodon hispidus</name>
    <name type="common">Hispid cotton rat</name>
    <dbReference type="NCBI Taxonomy" id="42415"/>
    <lineage>
        <taxon>Eukaryota</taxon>
        <taxon>Metazoa</taxon>
        <taxon>Chordata</taxon>
        <taxon>Craniata</taxon>
        <taxon>Vertebrata</taxon>
        <taxon>Euteleostomi</taxon>
        <taxon>Mammalia</taxon>
        <taxon>Eutheria</taxon>
        <taxon>Euarchontoglires</taxon>
        <taxon>Glires</taxon>
        <taxon>Rodentia</taxon>
        <taxon>Myomorpha</taxon>
        <taxon>Muroidea</taxon>
        <taxon>Cricetidae</taxon>
        <taxon>Sigmodontinae</taxon>
        <taxon>Sigmodon</taxon>
    </lineage>
</organism>
<dbReference type="InterPro" id="IPR001457">
    <property type="entry name" value="NADH_UbQ/plastoQ_OxRdtase_su6"/>
</dbReference>
<reference evidence="16" key="1">
    <citation type="submission" date="2017-03" db="EMBL/GenBank/DDBJ databases">
        <title>Whole mitochondrial genomes provide increased resolution and indicate paraphyly in deer mice.</title>
        <authorList>
            <person name="Sullivan K.A.M."/>
            <person name="Platt R.N."/>
            <person name="Bradley R.D."/>
            <person name="Ray D.A."/>
        </authorList>
    </citation>
    <scope>NUCLEOTIDE SEQUENCE</scope>
</reference>
<keyword evidence="12 15" id="KW-0496">Mitochondrion</keyword>
<dbReference type="PANTHER" id="PTHR11435">
    <property type="entry name" value="NADH UBIQUINONE OXIDOREDUCTASE SUBUNIT ND6"/>
    <property type="match status" value="1"/>
</dbReference>
<comment type="function">
    <text evidence="15">Core subunit of the mitochondrial membrane respiratory chain NADH dehydrogenase (Complex I) which catalyzes electron transfer from NADH through the respiratory chain, using ubiquinone as an electron acceptor. Essential for the catalytic activity and assembly of complex I.</text>
</comment>
<comment type="catalytic activity">
    <reaction evidence="14 15">
        <text>a ubiquinone + NADH + 5 H(+)(in) = a ubiquinol + NAD(+) + 4 H(+)(out)</text>
        <dbReference type="Rhea" id="RHEA:29091"/>
        <dbReference type="Rhea" id="RHEA-COMP:9565"/>
        <dbReference type="Rhea" id="RHEA-COMP:9566"/>
        <dbReference type="ChEBI" id="CHEBI:15378"/>
        <dbReference type="ChEBI" id="CHEBI:16389"/>
        <dbReference type="ChEBI" id="CHEBI:17976"/>
        <dbReference type="ChEBI" id="CHEBI:57540"/>
        <dbReference type="ChEBI" id="CHEBI:57945"/>
        <dbReference type="EC" id="7.1.1.2"/>
    </reaction>
</comment>
<evidence type="ECO:0000256" key="14">
    <source>
        <dbReference type="ARBA" id="ARBA00049551"/>
    </source>
</evidence>
<keyword evidence="15" id="KW-0830">Ubiquinone</keyword>
<comment type="subcellular location">
    <subcellularLocation>
        <location evidence="1 15">Mitochondrion membrane</location>
        <topology evidence="1 15">Multi-pass membrane protein</topology>
    </subcellularLocation>
</comment>
<evidence type="ECO:0000256" key="15">
    <source>
        <dbReference type="RuleBase" id="RU004430"/>
    </source>
</evidence>
<keyword evidence="5 15" id="KW-0813">Transport</keyword>
<dbReference type="GeneID" id="33874945"/>
<keyword evidence="9 15" id="KW-0249">Electron transport</keyword>
<name>A0A343EZL8_SIGHI</name>
<keyword evidence="7" id="KW-0812">Transmembrane</keyword>
<dbReference type="EMBL" id="KY707311">
    <property type="protein sequence ID" value="ASN66990.1"/>
    <property type="molecule type" value="Genomic_DNA"/>
</dbReference>
<dbReference type="InterPro" id="IPR042106">
    <property type="entry name" value="Nuo/plastoQ_OxRdtase_6_NuoJ"/>
</dbReference>
<evidence type="ECO:0000256" key="13">
    <source>
        <dbReference type="ARBA" id="ARBA00023136"/>
    </source>
</evidence>
<dbReference type="PANTHER" id="PTHR11435:SF1">
    <property type="entry name" value="NADH-UBIQUINONE OXIDOREDUCTASE CHAIN 6"/>
    <property type="match status" value="1"/>
</dbReference>
<evidence type="ECO:0000256" key="5">
    <source>
        <dbReference type="ARBA" id="ARBA00022448"/>
    </source>
</evidence>
<dbReference type="InterPro" id="IPR050269">
    <property type="entry name" value="ComplexI_Subunit6"/>
</dbReference>
<evidence type="ECO:0000256" key="12">
    <source>
        <dbReference type="ARBA" id="ARBA00023128"/>
    </source>
</evidence>
<evidence type="ECO:0000256" key="11">
    <source>
        <dbReference type="ARBA" id="ARBA00023027"/>
    </source>
</evidence>
<geneLocation type="mitochondrion" evidence="16"/>
<evidence type="ECO:0000256" key="6">
    <source>
        <dbReference type="ARBA" id="ARBA00022660"/>
    </source>
</evidence>
<evidence type="ECO:0000313" key="16">
    <source>
        <dbReference type="EMBL" id="ASN66990.1"/>
    </source>
</evidence>
<dbReference type="Gene3D" id="1.20.120.1200">
    <property type="entry name" value="NADH-ubiquinone/plastoquinone oxidoreductase chain 6, subunit NuoJ"/>
    <property type="match status" value="1"/>
</dbReference>
<evidence type="ECO:0000256" key="8">
    <source>
        <dbReference type="ARBA" id="ARBA00022967"/>
    </source>
</evidence>
<dbReference type="EC" id="7.1.1.2" evidence="3 15"/>
<keyword evidence="6 15" id="KW-0679">Respiratory chain</keyword>
<dbReference type="AlphaFoldDB" id="A0A343EZL8"/>
<protein>
    <recommendedName>
        <fullName evidence="4 15">NADH-ubiquinone oxidoreductase chain 6</fullName>
        <ecNumber evidence="3 15">7.1.1.2</ecNumber>
    </recommendedName>
</protein>
<dbReference type="GO" id="GO:0008137">
    <property type="term" value="F:NADH dehydrogenase (ubiquinone) activity"/>
    <property type="evidence" value="ECO:0007669"/>
    <property type="project" value="UniProtKB-UniRule"/>
</dbReference>
<evidence type="ECO:0000256" key="4">
    <source>
        <dbReference type="ARBA" id="ARBA00021095"/>
    </source>
</evidence>
<evidence type="ECO:0000256" key="10">
    <source>
        <dbReference type="ARBA" id="ARBA00022989"/>
    </source>
</evidence>
<sequence length="175" mass="18421">MTDYIFILSILVALGCLGASLKPSPIYGGLCLVVSGCAGCLAILGYGGSFMGFMVFLIYLGGMLVVFGYTAAMATEEYPESWMSNWLLMMVIAAGILFEAGLLVLAEELGEVDLPLEVVNTMGGWVTYDNDELGLMGEGGAGVAALYSCSAWLMIVSGWTLLMGVLIIIEVTRGG</sequence>
<evidence type="ECO:0000256" key="3">
    <source>
        <dbReference type="ARBA" id="ARBA00012944"/>
    </source>
</evidence>
<keyword evidence="13" id="KW-0472">Membrane</keyword>
<keyword evidence="10" id="KW-1133">Transmembrane helix</keyword>
<keyword evidence="11 15" id="KW-0520">NAD</keyword>
<dbReference type="Pfam" id="PF00499">
    <property type="entry name" value="Oxidored_q3"/>
    <property type="match status" value="1"/>
</dbReference>
<accession>A0A343EZL8</accession>
<evidence type="ECO:0000256" key="7">
    <source>
        <dbReference type="ARBA" id="ARBA00022692"/>
    </source>
</evidence>
<evidence type="ECO:0000256" key="1">
    <source>
        <dbReference type="ARBA" id="ARBA00004225"/>
    </source>
</evidence>
<comment type="similarity">
    <text evidence="2 15">Belongs to the complex I subunit 6 family.</text>
</comment>
<evidence type="ECO:0000256" key="9">
    <source>
        <dbReference type="ARBA" id="ARBA00022982"/>
    </source>
</evidence>